<evidence type="ECO:0000313" key="2">
    <source>
        <dbReference type="EMBL" id="KAG1527895.1"/>
    </source>
</evidence>
<dbReference type="AlphaFoldDB" id="A0A9P6XMX9"/>
<dbReference type="Proteomes" id="UP000740926">
    <property type="component" value="Unassembled WGS sequence"/>
</dbReference>
<evidence type="ECO:0000256" key="1">
    <source>
        <dbReference type="SAM" id="MobiDB-lite"/>
    </source>
</evidence>
<dbReference type="EMBL" id="JAANIU010016833">
    <property type="protein sequence ID" value="KAG1527895.1"/>
    <property type="molecule type" value="Genomic_DNA"/>
</dbReference>
<evidence type="ECO:0000313" key="3">
    <source>
        <dbReference type="Proteomes" id="UP000740926"/>
    </source>
</evidence>
<organism evidence="2 3">
    <name type="scientific">Rhizopus delemar</name>
    <dbReference type="NCBI Taxonomy" id="936053"/>
    <lineage>
        <taxon>Eukaryota</taxon>
        <taxon>Fungi</taxon>
        <taxon>Fungi incertae sedis</taxon>
        <taxon>Mucoromycota</taxon>
        <taxon>Mucoromycotina</taxon>
        <taxon>Mucoromycetes</taxon>
        <taxon>Mucorales</taxon>
        <taxon>Mucorineae</taxon>
        <taxon>Rhizopodaceae</taxon>
        <taxon>Rhizopus</taxon>
    </lineage>
</organism>
<reference evidence="2 3" key="1">
    <citation type="journal article" date="2020" name="Microb. Genom.">
        <title>Genetic diversity of clinical and environmental Mucorales isolates obtained from an investigation of mucormycosis cases among solid organ transplant recipients.</title>
        <authorList>
            <person name="Nguyen M.H."/>
            <person name="Kaul D."/>
            <person name="Muto C."/>
            <person name="Cheng S.J."/>
            <person name="Richter R.A."/>
            <person name="Bruno V.M."/>
            <person name="Liu G."/>
            <person name="Beyhan S."/>
            <person name="Sundermann A.J."/>
            <person name="Mounaud S."/>
            <person name="Pasculle A.W."/>
            <person name="Nierman W.C."/>
            <person name="Driscoll E."/>
            <person name="Cumbie R."/>
            <person name="Clancy C.J."/>
            <person name="Dupont C.L."/>
        </authorList>
    </citation>
    <scope>NUCLEOTIDE SEQUENCE [LARGE SCALE GENOMIC DNA]</scope>
    <source>
        <strain evidence="2 3">GL24</strain>
    </source>
</reference>
<feature type="region of interest" description="Disordered" evidence="1">
    <location>
        <begin position="48"/>
        <end position="67"/>
    </location>
</feature>
<accession>A0A9P6XMX9</accession>
<protein>
    <submittedName>
        <fullName evidence="2">Uncharacterized protein</fullName>
    </submittedName>
</protein>
<gene>
    <name evidence="2" type="ORF">G6F50_018277</name>
</gene>
<name>A0A9P6XMX9_9FUNG</name>
<sequence>MAVDFRLGNAGQPRDERRHGRPRANHLCIFAGQHAGRFDPDSRELQDFARGGGQAGGCQVGHDERAA</sequence>
<comment type="caution">
    <text evidence="2">The sequence shown here is derived from an EMBL/GenBank/DDBJ whole genome shotgun (WGS) entry which is preliminary data.</text>
</comment>
<feature type="compositionally biased region" description="Gly residues" evidence="1">
    <location>
        <begin position="50"/>
        <end position="59"/>
    </location>
</feature>
<feature type="region of interest" description="Disordered" evidence="1">
    <location>
        <begin position="1"/>
        <end position="23"/>
    </location>
</feature>
<proteinExistence type="predicted"/>
<keyword evidence="3" id="KW-1185">Reference proteome</keyword>